<dbReference type="InterPro" id="IPR018247">
    <property type="entry name" value="EF_Hand_1_Ca_BS"/>
</dbReference>
<dbReference type="InterPro" id="IPR020472">
    <property type="entry name" value="WD40_PAC1"/>
</dbReference>
<dbReference type="PROSITE" id="PS50222">
    <property type="entry name" value="EF_HAND_2"/>
    <property type="match status" value="1"/>
</dbReference>
<dbReference type="Gene3D" id="2.130.10.10">
    <property type="entry name" value="YVTN repeat-like/Quinoprotein amine dehydrogenase"/>
    <property type="match status" value="4"/>
</dbReference>
<keyword evidence="8" id="KW-1185">Reference proteome</keyword>
<feature type="repeat" description="WD" evidence="4">
    <location>
        <begin position="875"/>
        <end position="910"/>
    </location>
</feature>
<dbReference type="PANTHER" id="PTHR44324">
    <property type="entry name" value="WD40 REPEAT DOMAIN 95"/>
    <property type="match status" value="1"/>
</dbReference>
<comment type="caution">
    <text evidence="7">The sequence shown here is derived from an EMBL/GenBank/DDBJ whole genome shotgun (WGS) entry which is preliminary data.</text>
</comment>
<dbReference type="PRINTS" id="PR00320">
    <property type="entry name" value="GPROTEINBRPT"/>
</dbReference>
<dbReference type="InterPro" id="IPR036322">
    <property type="entry name" value="WD40_repeat_dom_sf"/>
</dbReference>
<dbReference type="InterPro" id="IPR051242">
    <property type="entry name" value="WD-EF-hand_domain"/>
</dbReference>
<dbReference type="PROSITE" id="PS00018">
    <property type="entry name" value="EF_HAND_1"/>
    <property type="match status" value="1"/>
</dbReference>
<dbReference type="PANTHER" id="PTHR44324:SF4">
    <property type="entry name" value="WD40 REPEAT DOMAIN 95"/>
    <property type="match status" value="1"/>
</dbReference>
<dbReference type="Proteomes" id="UP001165160">
    <property type="component" value="Unassembled WGS sequence"/>
</dbReference>
<evidence type="ECO:0000313" key="8">
    <source>
        <dbReference type="Proteomes" id="UP001165160"/>
    </source>
</evidence>
<dbReference type="GO" id="GO:0005509">
    <property type="term" value="F:calcium ion binding"/>
    <property type="evidence" value="ECO:0007669"/>
    <property type="project" value="InterPro"/>
</dbReference>
<dbReference type="SUPFAM" id="SSF50978">
    <property type="entry name" value="WD40 repeat-like"/>
    <property type="match status" value="2"/>
</dbReference>
<feature type="repeat" description="WD" evidence="4">
    <location>
        <begin position="406"/>
        <end position="447"/>
    </location>
</feature>
<evidence type="ECO:0000256" key="2">
    <source>
        <dbReference type="ARBA" id="ARBA00022737"/>
    </source>
</evidence>
<feature type="compositionally biased region" description="Basic and acidic residues" evidence="5">
    <location>
        <begin position="1"/>
        <end position="13"/>
    </location>
</feature>
<dbReference type="InterPro" id="IPR011992">
    <property type="entry name" value="EF-hand-dom_pair"/>
</dbReference>
<sequence>MPYSNDSKDKLLPQEDGGDEEAKHDEASFHSKGGASPDGAVGGTFSLTGVSLEEGRKILNENEEEGFDLDDRFIAEIMMSLNNEKIATLRKAFEQNDDDGLSLAEFVHVMTSILDMSHLMTADQFAANLIEFFDQVDINGDGAMEWEEFTSFIVEMGMNEHDHQPDAISSYFFIATKETGNHNAYVQDIRYHKNDTVTMFDCDSKQIRIYNQNLELIHTIHSSSGHVQCCEFLVFPNMYAISTNDLSVNFYDGNNYQVVKKFRTPNQNTTVIRWIESQKLLFTGDTRGSIKAWDCQDMEEKFEMGMRDAYSVVGGVVGRKALGLHRDIILDIIELEGLEVVASASIDRTIKLWDLPTGKLRRTLVGHKKGVRNITYSSEYRFLISVGFDFDVLVWNPYVANLILRLSDHGCSLCGAEIIPDTPILVTADVEGNFKVWDVRNWKLNQTFKAEEKQVGQLKGFCALASTKSVVAVGRSMHVFDYEKIEMPEFSDEFPLCSALYNPTTSTFITCSNKYVKIWDAGDGKIIKVYRNLSDSDITAMCLDFRERKFILGDHDGSLHCYDFLNGADMKEFAYDEMDGRAHLDEITKLLYCDEHATVISTGWDKTISIHSESEAEEGVLLRRIENAHNTDITALCHSHMLSLIATGSADSSLKVWDYEFCRVEANLNEHNSPITCVSFLDPFPALMSCDAGGNVILWAVRPSKVKNRIMARWKNRPANKRAGGKPQAAAITVLTVSCKFAGERRLGKKASFDDAGDGDGDDEEDFVDKNMGSSEEAQRWIERLKKITKNRAKKRGKKDREEVEEFLVYAGDERGNVVVWDLLPTIEGLMKEYGSTPQGMGSLEGPLECGNPRRHIVYDAGAVSANSVSIISTWLAHDDSLTSIQLIDDPPAILTSSTDRLAKLWNMNTTSLGVLRQGGPKRGETWKFGLDTRAIGAKKLEDGGKIMEEVREMEALELDSSDEEDDMSSTLTMMSYDPLAGGGSLAAQREPEVVSYRKTPKRIPVNPATVGRGGRRKRK</sequence>
<organism evidence="7 8">
    <name type="scientific">Triparma verrucosa</name>
    <dbReference type="NCBI Taxonomy" id="1606542"/>
    <lineage>
        <taxon>Eukaryota</taxon>
        <taxon>Sar</taxon>
        <taxon>Stramenopiles</taxon>
        <taxon>Ochrophyta</taxon>
        <taxon>Bolidophyceae</taxon>
        <taxon>Parmales</taxon>
        <taxon>Triparmaceae</taxon>
        <taxon>Triparma</taxon>
    </lineage>
</organism>
<feature type="repeat" description="WD" evidence="4">
    <location>
        <begin position="626"/>
        <end position="660"/>
    </location>
</feature>
<feature type="compositionally biased region" description="Acidic residues" evidence="5">
    <location>
        <begin position="755"/>
        <end position="767"/>
    </location>
</feature>
<dbReference type="EMBL" id="BRXX01000212">
    <property type="protein sequence ID" value="GMH98154.1"/>
    <property type="molecule type" value="Genomic_DNA"/>
</dbReference>
<keyword evidence="2" id="KW-0677">Repeat</keyword>
<keyword evidence="3" id="KW-0106">Calcium</keyword>
<evidence type="ECO:0000256" key="5">
    <source>
        <dbReference type="SAM" id="MobiDB-lite"/>
    </source>
</evidence>
<dbReference type="AlphaFoldDB" id="A0A9W7C2R8"/>
<dbReference type="Pfam" id="PF00400">
    <property type="entry name" value="WD40"/>
    <property type="match status" value="5"/>
</dbReference>
<gene>
    <name evidence="7" type="ORF">TrVE_jg1191</name>
</gene>
<dbReference type="PROSITE" id="PS00678">
    <property type="entry name" value="WD_REPEATS_1"/>
    <property type="match status" value="2"/>
</dbReference>
<protein>
    <recommendedName>
        <fullName evidence="6">EF-hand domain-containing protein</fullName>
    </recommendedName>
</protein>
<evidence type="ECO:0000256" key="3">
    <source>
        <dbReference type="ARBA" id="ARBA00022837"/>
    </source>
</evidence>
<dbReference type="Gene3D" id="1.10.238.10">
    <property type="entry name" value="EF-hand"/>
    <property type="match status" value="1"/>
</dbReference>
<dbReference type="InterPro" id="IPR001680">
    <property type="entry name" value="WD40_rpt"/>
</dbReference>
<feature type="region of interest" description="Disordered" evidence="5">
    <location>
        <begin position="1"/>
        <end position="46"/>
    </location>
</feature>
<evidence type="ECO:0000313" key="7">
    <source>
        <dbReference type="EMBL" id="GMH98154.1"/>
    </source>
</evidence>
<feature type="compositionally biased region" description="Basic and acidic residues" evidence="5">
    <location>
        <begin position="20"/>
        <end position="29"/>
    </location>
</feature>
<feature type="region of interest" description="Disordered" evidence="5">
    <location>
        <begin position="751"/>
        <end position="773"/>
    </location>
</feature>
<dbReference type="SUPFAM" id="SSF47473">
    <property type="entry name" value="EF-hand"/>
    <property type="match status" value="1"/>
</dbReference>
<dbReference type="InterPro" id="IPR019775">
    <property type="entry name" value="WD40_repeat_CS"/>
</dbReference>
<evidence type="ECO:0000259" key="6">
    <source>
        <dbReference type="PROSITE" id="PS50222"/>
    </source>
</evidence>
<feature type="region of interest" description="Disordered" evidence="5">
    <location>
        <begin position="982"/>
        <end position="1020"/>
    </location>
</feature>
<evidence type="ECO:0000256" key="1">
    <source>
        <dbReference type="ARBA" id="ARBA00022574"/>
    </source>
</evidence>
<feature type="domain" description="EF-hand" evidence="6">
    <location>
        <begin position="124"/>
        <end position="159"/>
    </location>
</feature>
<dbReference type="InterPro" id="IPR015943">
    <property type="entry name" value="WD40/YVTN_repeat-like_dom_sf"/>
</dbReference>
<feature type="repeat" description="WD" evidence="4">
    <location>
        <begin position="364"/>
        <end position="396"/>
    </location>
</feature>
<evidence type="ECO:0000256" key="4">
    <source>
        <dbReference type="PROSITE-ProRule" id="PRU00221"/>
    </source>
</evidence>
<keyword evidence="1 4" id="KW-0853">WD repeat</keyword>
<dbReference type="CDD" id="cd00200">
    <property type="entry name" value="WD40"/>
    <property type="match status" value="1"/>
</dbReference>
<feature type="repeat" description="WD" evidence="4">
    <location>
        <begin position="322"/>
        <end position="363"/>
    </location>
</feature>
<dbReference type="PROSITE" id="PS50082">
    <property type="entry name" value="WD_REPEATS_2"/>
    <property type="match status" value="5"/>
</dbReference>
<dbReference type="PROSITE" id="PS50294">
    <property type="entry name" value="WD_REPEATS_REGION"/>
    <property type="match status" value="2"/>
</dbReference>
<proteinExistence type="predicted"/>
<name>A0A9W7C2R8_9STRA</name>
<accession>A0A9W7C2R8</accession>
<reference evidence="8" key="1">
    <citation type="journal article" date="2023" name="Commun. Biol.">
        <title>Genome analysis of Parmales, the sister group of diatoms, reveals the evolutionary specialization of diatoms from phago-mixotrophs to photoautotrophs.</title>
        <authorList>
            <person name="Ban H."/>
            <person name="Sato S."/>
            <person name="Yoshikawa S."/>
            <person name="Yamada K."/>
            <person name="Nakamura Y."/>
            <person name="Ichinomiya M."/>
            <person name="Sato N."/>
            <person name="Blanc-Mathieu R."/>
            <person name="Endo H."/>
            <person name="Kuwata A."/>
            <person name="Ogata H."/>
        </authorList>
    </citation>
    <scope>NUCLEOTIDE SEQUENCE [LARGE SCALE GENOMIC DNA]</scope>
    <source>
        <strain evidence="8">NIES 3699</strain>
    </source>
</reference>
<dbReference type="InterPro" id="IPR002048">
    <property type="entry name" value="EF_hand_dom"/>
</dbReference>
<dbReference type="SMART" id="SM00320">
    <property type="entry name" value="WD40"/>
    <property type="match status" value="11"/>
</dbReference>